<name>A0A4D6HBQ1_9EURY</name>
<protein>
    <submittedName>
        <fullName evidence="1">Phosphonate C-P lyase system protein PhnH</fullName>
    </submittedName>
</protein>
<organism evidence="1 2">
    <name type="scientific">Halapricum salinum</name>
    <dbReference type="NCBI Taxonomy" id="1457250"/>
    <lineage>
        <taxon>Archaea</taxon>
        <taxon>Methanobacteriati</taxon>
        <taxon>Methanobacteriota</taxon>
        <taxon>Stenosarchaea group</taxon>
        <taxon>Halobacteria</taxon>
        <taxon>Halobacteriales</taxon>
        <taxon>Haloarculaceae</taxon>
        <taxon>Halapricum</taxon>
    </lineage>
</organism>
<keyword evidence="2" id="KW-1185">Reference proteome</keyword>
<dbReference type="NCBIfam" id="TIGR03292">
    <property type="entry name" value="PhnH_redo"/>
    <property type="match status" value="1"/>
</dbReference>
<gene>
    <name evidence="1" type="primary">phnH</name>
    <name evidence="1" type="ORF">DV733_06640</name>
</gene>
<dbReference type="RefSeq" id="WP_049995506.1">
    <property type="nucleotide sequence ID" value="NZ_CP031310.1"/>
</dbReference>
<dbReference type="OrthoDB" id="184031at2157"/>
<dbReference type="KEGG" id="hsn:DV733_06640"/>
<dbReference type="GeneID" id="39847526"/>
<accession>A0A4D6HBQ1</accession>
<dbReference type="Pfam" id="PF05845">
    <property type="entry name" value="PhnH"/>
    <property type="match status" value="1"/>
</dbReference>
<sequence>MNALGMDPVHDTRNCYRRLVDAYSRPGTIQPLDDITTPVDRAVLATLVDGETRLYSPDDALCEALASQGRLDAADLDEATIVHSHGSTDGGVAEAPRGSLKEPSQGATVVYRIPTLAAGDVTLDDAYDGTTVAIEGPGVPDRRTLTAALPASEFEAIAQAQSTFPRGVDVVLTTEDRLAALPRSIDLEVV</sequence>
<reference evidence="1 2" key="1">
    <citation type="journal article" date="2019" name="Nat. Commun.">
        <title>A new type of DNA phosphorothioation-based antiviral system in archaea.</title>
        <authorList>
            <person name="Xiong L."/>
            <person name="Liu S."/>
            <person name="Chen S."/>
            <person name="Xiao Y."/>
            <person name="Zhu B."/>
            <person name="Gao Y."/>
            <person name="Zhang Y."/>
            <person name="Chen B."/>
            <person name="Luo J."/>
            <person name="Deng Z."/>
            <person name="Chen X."/>
            <person name="Wang L."/>
            <person name="Chen S."/>
        </authorList>
    </citation>
    <scope>NUCLEOTIDE SEQUENCE [LARGE SCALE GENOMIC DNA]</scope>
    <source>
        <strain evidence="1 2">CBA1105</strain>
    </source>
</reference>
<dbReference type="InterPro" id="IPR008772">
    <property type="entry name" value="Phosphonate_metab_PhnH"/>
</dbReference>
<dbReference type="GO" id="GO:0019634">
    <property type="term" value="P:organic phosphonate metabolic process"/>
    <property type="evidence" value="ECO:0007669"/>
    <property type="project" value="InterPro"/>
</dbReference>
<proteinExistence type="predicted"/>
<dbReference type="GO" id="GO:0016829">
    <property type="term" value="F:lyase activity"/>
    <property type="evidence" value="ECO:0007669"/>
    <property type="project" value="UniProtKB-KW"/>
</dbReference>
<dbReference type="AlphaFoldDB" id="A0A4D6HBQ1"/>
<evidence type="ECO:0000313" key="1">
    <source>
        <dbReference type="EMBL" id="QCC50941.1"/>
    </source>
</evidence>
<dbReference type="Gene3D" id="3.40.50.11310">
    <property type="entry name" value="Bacterial phosphonate metabolism protein PhnH"/>
    <property type="match status" value="1"/>
</dbReference>
<dbReference type="InterPro" id="IPR038058">
    <property type="entry name" value="PhnH-like_sp"/>
</dbReference>
<evidence type="ECO:0000313" key="2">
    <source>
        <dbReference type="Proteomes" id="UP000296706"/>
    </source>
</evidence>
<keyword evidence="1" id="KW-0456">Lyase</keyword>
<dbReference type="STRING" id="1457250.GCA_000755225_00156"/>
<dbReference type="EMBL" id="CP031310">
    <property type="protein sequence ID" value="QCC50941.1"/>
    <property type="molecule type" value="Genomic_DNA"/>
</dbReference>
<dbReference type="Proteomes" id="UP000296706">
    <property type="component" value="Chromosome"/>
</dbReference>
<dbReference type="SUPFAM" id="SSF159709">
    <property type="entry name" value="PhnH-like"/>
    <property type="match status" value="1"/>
</dbReference>